<sequence length="708" mass="78942">MLGTYYSHNLNRSSVQYIPCLGEHNHDMSTFNSPYQGSNHRDNVLVRVMQANIPKFIPNALCWRMTGASRLWHGVMYLNELADRLATSFSKPARAITTLQIRHEICIFRGAALASSLMPHDRISISEPPFVNPHKLQTNRDSKSACCLLHGTRSHVVNLHGCAPRGKKLGWSPLDWFRADTSRGGRDQGNDGNRIIGRIGKSICLLHYDGGTGISFVQSVAAEVSRLNQKPPSEPKGFQRRRVGRYLRLAAHIIHDPVLGSNRWRLFFAPPRGVCHWPVKCCRLYGVRADMSIPQYCLDASRSLGYDFDNQNLRSFTPPGQFDFGPNMAPAANLITISGPKGLGVPPFVRGGKGWTKDRPQGHGIENYPRKRSQTKGSKYDAGATHSLVPTLTSPEVNGCSSWSSSANLTRDAIMAPGFGVEKFAYEDGHFADATGGEVPEQGSELEAIWRHFVPLWAKHSNGQLPDRTELSTWSFLDLGKDSPTIPRLPASPSIAPALIGHGPGTVFSREEQVSLTFYPFNLTSKMSPALKRPHAIQYTGAGFFSQKGGYLGGRHQRPWEAPSPNFPAFQGVVKLTFQRSFYQSCVLRRQVRVVISLREPFWKAEGGEGLKVNFIFLRLQHLQDRPRGHILDVSVPSPTSSHPVFQSYTPSSPEEGRSREELDIEATYLFHGICQGPFQYEPALLFQCLVCKPNKREQGSRKHNIKK</sequence>
<dbReference type="AlphaFoldDB" id="A0AAJ0DMI3"/>
<proteinExistence type="predicted"/>
<feature type="region of interest" description="Disordered" evidence="1">
    <location>
        <begin position="351"/>
        <end position="382"/>
    </location>
</feature>
<protein>
    <submittedName>
        <fullName evidence="2">Uncharacterized protein</fullName>
    </submittedName>
</protein>
<evidence type="ECO:0000256" key="1">
    <source>
        <dbReference type="SAM" id="MobiDB-lite"/>
    </source>
</evidence>
<comment type="caution">
    <text evidence="2">The sequence shown here is derived from an EMBL/GenBank/DDBJ whole genome shotgun (WGS) entry which is preliminary data.</text>
</comment>
<reference evidence="2" key="1">
    <citation type="submission" date="2016-11" db="EMBL/GenBank/DDBJ databases">
        <title>The genome sequence of Colletotrichum cuscutae.</title>
        <authorList>
            <person name="Baroncelli R."/>
        </authorList>
    </citation>
    <scope>NUCLEOTIDE SEQUENCE</scope>
    <source>
        <strain evidence="2">IMI 304802</strain>
    </source>
</reference>
<evidence type="ECO:0000313" key="2">
    <source>
        <dbReference type="EMBL" id="KAK1493576.1"/>
    </source>
</evidence>
<gene>
    <name evidence="2" type="ORF">CCUS01_02877</name>
</gene>
<accession>A0AAJ0DMI3</accession>
<name>A0AAJ0DMI3_9PEZI</name>
<evidence type="ECO:0000313" key="3">
    <source>
        <dbReference type="Proteomes" id="UP001239213"/>
    </source>
</evidence>
<organism evidence="2 3">
    <name type="scientific">Colletotrichum cuscutae</name>
    <dbReference type="NCBI Taxonomy" id="1209917"/>
    <lineage>
        <taxon>Eukaryota</taxon>
        <taxon>Fungi</taxon>
        <taxon>Dikarya</taxon>
        <taxon>Ascomycota</taxon>
        <taxon>Pezizomycotina</taxon>
        <taxon>Sordariomycetes</taxon>
        <taxon>Hypocreomycetidae</taxon>
        <taxon>Glomerellales</taxon>
        <taxon>Glomerellaceae</taxon>
        <taxon>Colletotrichum</taxon>
        <taxon>Colletotrichum acutatum species complex</taxon>
    </lineage>
</organism>
<dbReference type="Proteomes" id="UP001239213">
    <property type="component" value="Unassembled WGS sequence"/>
</dbReference>
<feature type="region of interest" description="Disordered" evidence="1">
    <location>
        <begin position="638"/>
        <end position="659"/>
    </location>
</feature>
<keyword evidence="3" id="KW-1185">Reference proteome</keyword>
<dbReference type="EMBL" id="MPDP01000024">
    <property type="protein sequence ID" value="KAK1493576.1"/>
    <property type="molecule type" value="Genomic_DNA"/>
</dbReference>